<dbReference type="InterPro" id="IPR010664">
    <property type="entry name" value="LipoPS_assembly_LptC-rel"/>
</dbReference>
<gene>
    <name evidence="6" type="primary">lptC</name>
    <name evidence="6" type="ORF">IAB06_02180</name>
</gene>
<dbReference type="PANTHER" id="PTHR37481:SF1">
    <property type="entry name" value="LIPOPOLYSACCHARIDE EXPORT SYSTEM PROTEIN LPTC"/>
    <property type="match status" value="1"/>
</dbReference>
<comment type="caution">
    <text evidence="6">The sequence shown here is derived from an EMBL/GenBank/DDBJ whole genome shotgun (WGS) entry which is preliminary data.</text>
</comment>
<keyword evidence="5" id="KW-0472">Membrane</keyword>
<dbReference type="GO" id="GO:0005886">
    <property type="term" value="C:plasma membrane"/>
    <property type="evidence" value="ECO:0007669"/>
    <property type="project" value="InterPro"/>
</dbReference>
<dbReference type="AlphaFoldDB" id="A0A9D1MNL1"/>
<dbReference type="EMBL" id="DVNI01000031">
    <property type="protein sequence ID" value="HIU63838.1"/>
    <property type="molecule type" value="Genomic_DNA"/>
</dbReference>
<keyword evidence="2" id="KW-0997">Cell inner membrane</keyword>
<evidence type="ECO:0000256" key="5">
    <source>
        <dbReference type="ARBA" id="ARBA00023136"/>
    </source>
</evidence>
<evidence type="ECO:0000313" key="6">
    <source>
        <dbReference type="EMBL" id="HIU63838.1"/>
    </source>
</evidence>
<organism evidence="6 7">
    <name type="scientific">Candidatus Avacidaminococcus intestinavium</name>
    <dbReference type="NCBI Taxonomy" id="2840684"/>
    <lineage>
        <taxon>Bacteria</taxon>
        <taxon>Bacillati</taxon>
        <taxon>Bacillota</taxon>
        <taxon>Negativicutes</taxon>
        <taxon>Acidaminococcales</taxon>
        <taxon>Acidaminococcaceae</taxon>
        <taxon>Acidaminococcaceae incertae sedis</taxon>
        <taxon>Candidatus Avacidaminococcus</taxon>
    </lineage>
</organism>
<dbReference type="InterPro" id="IPR026265">
    <property type="entry name" value="LptC"/>
</dbReference>
<dbReference type="InterPro" id="IPR052363">
    <property type="entry name" value="LPS_export_LptC"/>
</dbReference>
<keyword evidence="4" id="KW-1133">Transmembrane helix</keyword>
<reference evidence="6" key="2">
    <citation type="journal article" date="2021" name="PeerJ">
        <title>Extensive microbial diversity within the chicken gut microbiome revealed by metagenomics and culture.</title>
        <authorList>
            <person name="Gilroy R."/>
            <person name="Ravi A."/>
            <person name="Getino M."/>
            <person name="Pursley I."/>
            <person name="Horton D.L."/>
            <person name="Alikhan N.F."/>
            <person name="Baker D."/>
            <person name="Gharbi K."/>
            <person name="Hall N."/>
            <person name="Watson M."/>
            <person name="Adriaenssens E.M."/>
            <person name="Foster-Nyarko E."/>
            <person name="Jarju S."/>
            <person name="Secka A."/>
            <person name="Antonio M."/>
            <person name="Oren A."/>
            <person name="Chaudhuri R.R."/>
            <person name="La Ragione R."/>
            <person name="Hildebrand F."/>
            <person name="Pallen M.J."/>
        </authorList>
    </citation>
    <scope>NUCLEOTIDE SEQUENCE</scope>
    <source>
        <strain evidence="6">CHK160-1198</strain>
    </source>
</reference>
<keyword evidence="1" id="KW-1003">Cell membrane</keyword>
<sequence>MLKNKKIWQAVLAGLVLLAAVFFWLLNSGTPGVSVGITPTESGLNAKIKNSSLKEERDGKLVWELKIGEMEYNKSNNTNVLQNITGKWYREDGSFLDIKADQGSIEMESKEVVLQGNTRVILSSGGEITAEELRWQRTQDLLSADGNVRLIKEETVASADRVTTDTGMEQIKLIGNAEVVRRSTL</sequence>
<dbReference type="GO" id="GO:0015221">
    <property type="term" value="F:lipopolysaccharide transmembrane transporter activity"/>
    <property type="evidence" value="ECO:0007669"/>
    <property type="project" value="InterPro"/>
</dbReference>
<accession>A0A9D1MNL1</accession>
<protein>
    <submittedName>
        <fullName evidence="6">LPS export ABC transporter periplasmic protein LptC</fullName>
    </submittedName>
</protein>
<evidence type="ECO:0000256" key="2">
    <source>
        <dbReference type="ARBA" id="ARBA00022519"/>
    </source>
</evidence>
<dbReference type="Pfam" id="PF06835">
    <property type="entry name" value="LptC"/>
    <property type="match status" value="1"/>
</dbReference>
<reference evidence="6" key="1">
    <citation type="submission" date="2020-10" db="EMBL/GenBank/DDBJ databases">
        <authorList>
            <person name="Gilroy R."/>
        </authorList>
    </citation>
    <scope>NUCLEOTIDE SEQUENCE</scope>
    <source>
        <strain evidence="6">CHK160-1198</strain>
    </source>
</reference>
<dbReference type="GO" id="GO:0030288">
    <property type="term" value="C:outer membrane-bounded periplasmic space"/>
    <property type="evidence" value="ECO:0007669"/>
    <property type="project" value="TreeGrafter"/>
</dbReference>
<evidence type="ECO:0000256" key="1">
    <source>
        <dbReference type="ARBA" id="ARBA00022475"/>
    </source>
</evidence>
<dbReference type="NCBIfam" id="TIGR04409">
    <property type="entry name" value="LptC_YrbK"/>
    <property type="match status" value="1"/>
</dbReference>
<dbReference type="GO" id="GO:0017089">
    <property type="term" value="F:glycolipid transfer activity"/>
    <property type="evidence" value="ECO:0007669"/>
    <property type="project" value="TreeGrafter"/>
</dbReference>
<dbReference type="PANTHER" id="PTHR37481">
    <property type="entry name" value="LIPOPOLYSACCHARIDE EXPORT SYSTEM PROTEIN LPTC"/>
    <property type="match status" value="1"/>
</dbReference>
<keyword evidence="3" id="KW-0812">Transmembrane</keyword>
<dbReference type="Proteomes" id="UP000824099">
    <property type="component" value="Unassembled WGS sequence"/>
</dbReference>
<proteinExistence type="predicted"/>
<evidence type="ECO:0000313" key="7">
    <source>
        <dbReference type="Proteomes" id="UP000824099"/>
    </source>
</evidence>
<dbReference type="Gene3D" id="2.60.450.10">
    <property type="entry name" value="Lipopolysaccharide (LPS) transport protein A like domain"/>
    <property type="match status" value="1"/>
</dbReference>
<evidence type="ECO:0000256" key="3">
    <source>
        <dbReference type="ARBA" id="ARBA00022692"/>
    </source>
</evidence>
<evidence type="ECO:0000256" key="4">
    <source>
        <dbReference type="ARBA" id="ARBA00022989"/>
    </source>
</evidence>
<name>A0A9D1MNL1_9FIRM</name>